<organism evidence="1 2">
    <name type="scientific">Rhizophagus clarus</name>
    <dbReference type="NCBI Taxonomy" id="94130"/>
    <lineage>
        <taxon>Eukaryota</taxon>
        <taxon>Fungi</taxon>
        <taxon>Fungi incertae sedis</taxon>
        <taxon>Mucoromycota</taxon>
        <taxon>Glomeromycotina</taxon>
        <taxon>Glomeromycetes</taxon>
        <taxon>Glomerales</taxon>
        <taxon>Glomeraceae</taxon>
        <taxon>Rhizophagus</taxon>
    </lineage>
</organism>
<name>A0A8H3L1Q8_9GLOM</name>
<dbReference type="AlphaFoldDB" id="A0A8H3L1Q8"/>
<comment type="caution">
    <text evidence="1">The sequence shown here is derived from an EMBL/GenBank/DDBJ whole genome shotgun (WGS) entry which is preliminary data.</text>
</comment>
<dbReference type="EMBL" id="BLAL01000030">
    <property type="protein sequence ID" value="GES77312.1"/>
    <property type="molecule type" value="Genomic_DNA"/>
</dbReference>
<evidence type="ECO:0000313" key="2">
    <source>
        <dbReference type="Proteomes" id="UP000615446"/>
    </source>
</evidence>
<reference evidence="1" key="1">
    <citation type="submission" date="2019-10" db="EMBL/GenBank/DDBJ databases">
        <title>Conservation and host-specific expression of non-tandemly repeated heterogenous ribosome RNA gene in arbuscular mycorrhizal fungi.</title>
        <authorList>
            <person name="Maeda T."/>
            <person name="Kobayashi Y."/>
            <person name="Nakagawa T."/>
            <person name="Ezawa T."/>
            <person name="Yamaguchi K."/>
            <person name="Bino T."/>
            <person name="Nishimoto Y."/>
            <person name="Shigenobu S."/>
            <person name="Kawaguchi M."/>
        </authorList>
    </citation>
    <scope>NUCLEOTIDE SEQUENCE</scope>
    <source>
        <strain evidence="1">HR1</strain>
    </source>
</reference>
<sequence length="69" mass="7870">MVEELIGNFNFEIQSDDLPIIEPDNEGNEQMDQEINDEIDVSEILNPNRHKGKGDACLDQENLTIELNI</sequence>
<evidence type="ECO:0000313" key="1">
    <source>
        <dbReference type="EMBL" id="GES77312.1"/>
    </source>
</evidence>
<accession>A0A8H3L1Q8</accession>
<proteinExistence type="predicted"/>
<gene>
    <name evidence="1" type="ORF">RCL2_000469600</name>
</gene>
<protein>
    <submittedName>
        <fullName evidence="1">Uncharacterized protein</fullName>
    </submittedName>
</protein>
<dbReference type="Proteomes" id="UP000615446">
    <property type="component" value="Unassembled WGS sequence"/>
</dbReference>